<reference evidence="6 7" key="1">
    <citation type="submission" date="2022-11" db="EMBL/GenBank/DDBJ databases">
        <title>Minimal conservation of predation-associated metabolite biosynthetic gene clusters underscores biosynthetic potential of Myxococcota including descriptions for ten novel species: Archangium lansinium sp. nov., Myxococcus landrumus sp. nov., Nannocystis bai.</title>
        <authorList>
            <person name="Ahearne A."/>
            <person name="Stevens C."/>
            <person name="Dowd S."/>
        </authorList>
    </citation>
    <scope>NUCLEOTIDE SEQUENCE [LARGE SCALE GENOMIC DNA]</scope>
    <source>
        <strain evidence="6 7">NCELM</strain>
    </source>
</reference>
<organism evidence="6 7">
    <name type="scientific">Nannocystis radixulma</name>
    <dbReference type="NCBI Taxonomy" id="2995305"/>
    <lineage>
        <taxon>Bacteria</taxon>
        <taxon>Pseudomonadati</taxon>
        <taxon>Myxococcota</taxon>
        <taxon>Polyangia</taxon>
        <taxon>Nannocystales</taxon>
        <taxon>Nannocystaceae</taxon>
        <taxon>Nannocystis</taxon>
    </lineage>
</organism>
<feature type="region of interest" description="Disordered" evidence="4">
    <location>
        <begin position="38"/>
        <end position="107"/>
    </location>
</feature>
<evidence type="ECO:0000256" key="4">
    <source>
        <dbReference type="SAM" id="MobiDB-lite"/>
    </source>
</evidence>
<keyword evidence="3" id="KW-1015">Disulfide bond</keyword>
<dbReference type="InterPro" id="IPR011936">
    <property type="entry name" value="Myxo_disulph_rpt"/>
</dbReference>
<dbReference type="EMBL" id="JAQNDN010000001">
    <property type="protein sequence ID" value="MDC0666940.1"/>
    <property type="molecule type" value="Genomic_DNA"/>
</dbReference>
<evidence type="ECO:0000313" key="7">
    <source>
        <dbReference type="Proteomes" id="UP001217838"/>
    </source>
</evidence>
<feature type="compositionally biased region" description="Low complexity" evidence="4">
    <location>
        <begin position="38"/>
        <end position="88"/>
    </location>
</feature>
<proteinExistence type="predicted"/>
<evidence type="ECO:0000256" key="1">
    <source>
        <dbReference type="ARBA" id="ARBA00022729"/>
    </source>
</evidence>
<feature type="chain" id="PRO_5045682452" evidence="5">
    <location>
        <begin position="22"/>
        <end position="314"/>
    </location>
</feature>
<comment type="caution">
    <text evidence="6">The sequence shown here is derived from an EMBL/GenBank/DDBJ whole genome shotgun (WGS) entry which is preliminary data.</text>
</comment>
<dbReference type="Proteomes" id="UP001217838">
    <property type="component" value="Unassembled WGS sequence"/>
</dbReference>
<dbReference type="NCBIfam" id="TIGR02232">
    <property type="entry name" value="myxo_disulf_rpt"/>
    <property type="match status" value="1"/>
</dbReference>
<sequence length="314" mass="33053">MLRAAVVPLLLVPACFSPSGAGGTTSDPTMTMSTTALTTMNPITSATTTDATSPTTTRPELTTTTTTSPESTTNVDPATATASSSTTSPGPDPLCGNGMMESDEECDDGNEILTDACALCQSAACGDGFVWDEFEECDGSPGCDAECRREFLWVFVTNDVFPSSLGGLDAADQICQMQAENANRPGQYKAWLSTDLQSVGSRFVHSTRPWRRTDMEPVADNWDDLIDGLLDNPIAFNEFAEALVPPGMCGSCLVWTNSDIMGGAQMGDCGMWNGVPLAAVGGDCGVMTEGWTFGCGLNCAGSARLYCFEQPLEP</sequence>
<dbReference type="Gene3D" id="3.10.100.10">
    <property type="entry name" value="Mannose-Binding Protein A, subunit A"/>
    <property type="match status" value="1"/>
</dbReference>
<dbReference type="RefSeq" id="WP_271994704.1">
    <property type="nucleotide sequence ID" value="NZ_JAQNDN010000001.1"/>
</dbReference>
<keyword evidence="1 5" id="KW-0732">Signal</keyword>
<evidence type="ECO:0000256" key="2">
    <source>
        <dbReference type="ARBA" id="ARBA00022737"/>
    </source>
</evidence>
<keyword evidence="7" id="KW-1185">Reference proteome</keyword>
<dbReference type="InterPro" id="IPR016186">
    <property type="entry name" value="C-type_lectin-like/link_sf"/>
</dbReference>
<evidence type="ECO:0000313" key="6">
    <source>
        <dbReference type="EMBL" id="MDC0666940.1"/>
    </source>
</evidence>
<keyword evidence="2" id="KW-0677">Repeat</keyword>
<gene>
    <name evidence="6" type="ORF">POL58_04295</name>
</gene>
<dbReference type="Pfam" id="PF13948">
    <property type="entry name" value="DUF4215"/>
    <property type="match status" value="1"/>
</dbReference>
<name>A0ABT5AZS1_9BACT</name>
<evidence type="ECO:0000256" key="5">
    <source>
        <dbReference type="SAM" id="SignalP"/>
    </source>
</evidence>
<protein>
    <submittedName>
        <fullName evidence="6">DUF4215 domain-containing protein</fullName>
    </submittedName>
</protein>
<dbReference type="SUPFAM" id="SSF56436">
    <property type="entry name" value="C-type lectin-like"/>
    <property type="match status" value="1"/>
</dbReference>
<dbReference type="InterPro" id="IPR016187">
    <property type="entry name" value="CTDL_fold"/>
</dbReference>
<accession>A0ABT5AZS1</accession>
<evidence type="ECO:0000256" key="3">
    <source>
        <dbReference type="ARBA" id="ARBA00023157"/>
    </source>
</evidence>
<feature type="signal peptide" evidence="5">
    <location>
        <begin position="1"/>
        <end position="21"/>
    </location>
</feature>